<reference evidence="4" key="1">
    <citation type="journal article" date="2014" name="Front. Microbiol.">
        <title>High frequency of phylogenetically diverse reductive dehalogenase-homologous genes in deep subseafloor sedimentary metagenomes.</title>
        <authorList>
            <person name="Kawai M."/>
            <person name="Futagami T."/>
            <person name="Toyoda A."/>
            <person name="Takaki Y."/>
            <person name="Nishi S."/>
            <person name="Hori S."/>
            <person name="Arai W."/>
            <person name="Tsubouchi T."/>
            <person name="Morono Y."/>
            <person name="Uchiyama I."/>
            <person name="Ito T."/>
            <person name="Fujiyama A."/>
            <person name="Inagaki F."/>
            <person name="Takami H."/>
        </authorList>
    </citation>
    <scope>NUCLEOTIDE SEQUENCE</scope>
    <source>
        <strain evidence="4">Expedition CK06-06</strain>
    </source>
</reference>
<dbReference type="PANTHER" id="PTHR38465">
    <property type="entry name" value="HTH-TYPE TRANSCRIPTIONAL REGULATOR MJ1563-RELATED"/>
    <property type="match status" value="1"/>
</dbReference>
<evidence type="ECO:0000256" key="1">
    <source>
        <dbReference type="ARBA" id="ARBA00023015"/>
    </source>
</evidence>
<dbReference type="AlphaFoldDB" id="X1TIF7"/>
<dbReference type="InterPro" id="IPR052362">
    <property type="entry name" value="HTH-GbsR_regulator"/>
</dbReference>
<dbReference type="InterPro" id="IPR036390">
    <property type="entry name" value="WH_DNA-bd_sf"/>
</dbReference>
<proteinExistence type="predicted"/>
<dbReference type="GO" id="GO:0003677">
    <property type="term" value="F:DNA binding"/>
    <property type="evidence" value="ECO:0007669"/>
    <property type="project" value="UniProtKB-KW"/>
</dbReference>
<dbReference type="SUPFAM" id="SSF46785">
    <property type="entry name" value="Winged helix' DNA-binding domain"/>
    <property type="match status" value="1"/>
</dbReference>
<keyword evidence="1" id="KW-0805">Transcription regulation</keyword>
<accession>X1TIF7</accession>
<evidence type="ECO:0000256" key="2">
    <source>
        <dbReference type="ARBA" id="ARBA00023125"/>
    </source>
</evidence>
<dbReference type="EMBL" id="BARW01025116">
    <property type="protein sequence ID" value="GAJ05034.1"/>
    <property type="molecule type" value="Genomic_DNA"/>
</dbReference>
<evidence type="ECO:0008006" key="5">
    <source>
        <dbReference type="Google" id="ProtNLM"/>
    </source>
</evidence>
<keyword evidence="3" id="KW-0804">Transcription</keyword>
<organism evidence="4">
    <name type="scientific">marine sediment metagenome</name>
    <dbReference type="NCBI Taxonomy" id="412755"/>
    <lineage>
        <taxon>unclassified sequences</taxon>
        <taxon>metagenomes</taxon>
        <taxon>ecological metagenomes</taxon>
    </lineage>
</organism>
<comment type="caution">
    <text evidence="4">The sequence shown here is derived from an EMBL/GenBank/DDBJ whole genome shotgun (WGS) entry which is preliminary data.</text>
</comment>
<name>X1TIF7_9ZZZZ</name>
<evidence type="ECO:0000313" key="4">
    <source>
        <dbReference type="EMBL" id="GAJ05034.1"/>
    </source>
</evidence>
<protein>
    <recommendedName>
        <fullName evidence="5">HTH marR-type domain-containing protein</fullName>
    </recommendedName>
</protein>
<dbReference type="Gene3D" id="1.10.10.10">
    <property type="entry name" value="Winged helix-like DNA-binding domain superfamily/Winged helix DNA-binding domain"/>
    <property type="match status" value="1"/>
</dbReference>
<dbReference type="Gene3D" id="1.10.287.160">
    <property type="entry name" value="HR1 repeat"/>
    <property type="match status" value="1"/>
</dbReference>
<gene>
    <name evidence="4" type="ORF">S12H4_41247</name>
</gene>
<dbReference type="PANTHER" id="PTHR38465:SF2">
    <property type="entry name" value="HTH-TYPE TRANSCRIPTIONAL REGULATOR MMPR5"/>
    <property type="match status" value="1"/>
</dbReference>
<sequence length="160" mass="18716">MNDNRQAEEKQFVEEVGIVFEQTGLPRMAGRILGWLSISDSPHQTTSELVEALMASKGSISTMTRFLIRIGLIERISLLGERHDYFRNKNGACQQLLGDSIDQIKIFRQLMEHGLELTESKAHANRQWLEEMRDMYVFMEREFPALLERWEQKHKEASYK</sequence>
<keyword evidence="2" id="KW-0238">DNA-binding</keyword>
<evidence type="ECO:0000256" key="3">
    <source>
        <dbReference type="ARBA" id="ARBA00023163"/>
    </source>
</evidence>
<dbReference type="InterPro" id="IPR036388">
    <property type="entry name" value="WH-like_DNA-bd_sf"/>
</dbReference>